<feature type="compositionally biased region" description="Low complexity" evidence="1">
    <location>
        <begin position="158"/>
        <end position="185"/>
    </location>
</feature>
<evidence type="ECO:0000313" key="3">
    <source>
        <dbReference type="EMBL" id="EFC49612.1"/>
    </source>
</evidence>
<gene>
    <name evidence="3" type="ORF">NAEGRDRAFT_56766</name>
</gene>
<dbReference type="SUPFAM" id="SSF47576">
    <property type="entry name" value="Calponin-homology domain, CH-domain"/>
    <property type="match status" value="1"/>
</dbReference>
<proteinExistence type="predicted"/>
<dbReference type="GeneID" id="8855496"/>
<accession>D2V120</accession>
<dbReference type="OrthoDB" id="10017054at2759"/>
<dbReference type="Gene3D" id="1.10.418.10">
    <property type="entry name" value="Calponin-like domain"/>
    <property type="match status" value="1"/>
</dbReference>
<dbReference type="Proteomes" id="UP000006671">
    <property type="component" value="Unassembled WGS sequence"/>
</dbReference>
<feature type="region of interest" description="Disordered" evidence="1">
    <location>
        <begin position="253"/>
        <end position="345"/>
    </location>
</feature>
<evidence type="ECO:0000256" key="1">
    <source>
        <dbReference type="SAM" id="MobiDB-lite"/>
    </source>
</evidence>
<feature type="non-terminal residue" evidence="3">
    <location>
        <position position="345"/>
    </location>
</feature>
<feature type="region of interest" description="Disordered" evidence="1">
    <location>
        <begin position="120"/>
        <end position="213"/>
    </location>
</feature>
<feature type="compositionally biased region" description="Polar residues" evidence="1">
    <location>
        <begin position="147"/>
        <end position="157"/>
    </location>
</feature>
<protein>
    <submittedName>
        <fullName evidence="3">Calponin homology domain protein</fullName>
    </submittedName>
</protein>
<feature type="compositionally biased region" description="Low complexity" evidence="1">
    <location>
        <begin position="315"/>
        <end position="330"/>
    </location>
</feature>
<reference evidence="3 4" key="1">
    <citation type="journal article" date="2010" name="Cell">
        <title>The genome of Naegleria gruberi illuminates early eukaryotic versatility.</title>
        <authorList>
            <person name="Fritz-Laylin L.K."/>
            <person name="Prochnik S.E."/>
            <person name="Ginger M.L."/>
            <person name="Dacks J.B."/>
            <person name="Carpenter M.L."/>
            <person name="Field M.C."/>
            <person name="Kuo A."/>
            <person name="Paredez A."/>
            <person name="Chapman J."/>
            <person name="Pham J."/>
            <person name="Shu S."/>
            <person name="Neupane R."/>
            <person name="Cipriano M."/>
            <person name="Mancuso J."/>
            <person name="Tu H."/>
            <person name="Salamov A."/>
            <person name="Lindquist E."/>
            <person name="Shapiro H."/>
            <person name="Lucas S."/>
            <person name="Grigoriev I.V."/>
            <person name="Cande W.Z."/>
            <person name="Fulton C."/>
            <person name="Rokhsar D.S."/>
            <person name="Dawson S.C."/>
        </authorList>
    </citation>
    <scope>NUCLEOTIDE SEQUENCE [LARGE SCALE GENOMIC DNA]</scope>
    <source>
        <strain evidence="3 4">NEG-M</strain>
    </source>
</reference>
<dbReference type="EMBL" id="GG738847">
    <property type="protein sequence ID" value="EFC49612.1"/>
    <property type="molecule type" value="Genomic_DNA"/>
</dbReference>
<dbReference type="RefSeq" id="XP_002682356.1">
    <property type="nucleotide sequence ID" value="XM_002682310.1"/>
</dbReference>
<feature type="compositionally biased region" description="Basic and acidic residues" evidence="1">
    <location>
        <begin position="303"/>
        <end position="313"/>
    </location>
</feature>
<evidence type="ECO:0000313" key="4">
    <source>
        <dbReference type="Proteomes" id="UP000006671"/>
    </source>
</evidence>
<sequence>MSTKRGKEAILKFCQRACQERGVEVKNLSTSFADGLAFAAIVDSQRPELLTNMGLTFKTIQDDFGRVERLQWAFDQAEQLGIPRLLDPEDIDPEKPDERSIITYLSAVYKFFKENAGSGAASSEQQASETTSAATSPEATAAETTPIEQQSTTEENGATSTTEEAVVVEPTAATAEETPAAVVEETPVEPTPSPTTEEQPTEETTQQPTEEATVVEAVVESGTNELVAEKTELTDDEKLILQDNTEVHVDVVTPQPSVEETFPSSLSTTASAGGASIAEEQSLSETKSDSSSDSEEEESVPVVDKRSPRRVTERVASVVSQVTATTPTRDWSFDDSDDEDNSSRG</sequence>
<evidence type="ECO:0000259" key="2">
    <source>
        <dbReference type="PROSITE" id="PS50021"/>
    </source>
</evidence>
<dbReference type="VEuPathDB" id="AmoebaDB:NAEGRDRAFT_56766"/>
<dbReference type="InterPro" id="IPR050540">
    <property type="entry name" value="F-actin_Monoox_Mical"/>
</dbReference>
<feature type="compositionally biased region" description="Acidic residues" evidence="1">
    <location>
        <begin position="333"/>
        <end position="345"/>
    </location>
</feature>
<keyword evidence="4" id="KW-1185">Reference proteome</keyword>
<dbReference type="Pfam" id="PF00307">
    <property type="entry name" value="CH"/>
    <property type="match status" value="1"/>
</dbReference>
<dbReference type="SMART" id="SM00033">
    <property type="entry name" value="CH"/>
    <property type="match status" value="1"/>
</dbReference>
<feature type="compositionally biased region" description="Low complexity" evidence="1">
    <location>
        <begin position="264"/>
        <end position="291"/>
    </location>
</feature>
<dbReference type="STRING" id="5762.D2V120"/>
<dbReference type="AlphaFoldDB" id="D2V120"/>
<feature type="compositionally biased region" description="Low complexity" evidence="1">
    <location>
        <begin position="120"/>
        <end position="146"/>
    </location>
</feature>
<feature type="compositionally biased region" description="Low complexity" evidence="1">
    <location>
        <begin position="194"/>
        <end position="213"/>
    </location>
</feature>
<dbReference type="KEGG" id="ngr:NAEGRDRAFT_56766"/>
<dbReference type="InterPro" id="IPR001715">
    <property type="entry name" value="CH_dom"/>
</dbReference>
<name>D2V120_NAEGR</name>
<organism evidence="4">
    <name type="scientific">Naegleria gruberi</name>
    <name type="common">Amoeba</name>
    <dbReference type="NCBI Taxonomy" id="5762"/>
    <lineage>
        <taxon>Eukaryota</taxon>
        <taxon>Discoba</taxon>
        <taxon>Heterolobosea</taxon>
        <taxon>Tetramitia</taxon>
        <taxon>Eutetramitia</taxon>
        <taxon>Vahlkampfiidae</taxon>
        <taxon>Naegleria</taxon>
    </lineage>
</organism>
<dbReference type="PANTHER" id="PTHR23167:SF46">
    <property type="entry name" value="EPS15 HOMOLOGY DOMAIN CONTAINING PROTEIN-BINDING PROTEIN 1, ISOFORM F"/>
    <property type="match status" value="1"/>
</dbReference>
<feature type="domain" description="Calponin-homology (CH)" evidence="2">
    <location>
        <begin position="4"/>
        <end position="113"/>
    </location>
</feature>
<dbReference type="InterPro" id="IPR036872">
    <property type="entry name" value="CH_dom_sf"/>
</dbReference>
<dbReference type="PROSITE" id="PS50021">
    <property type="entry name" value="CH"/>
    <property type="match status" value="1"/>
</dbReference>
<dbReference type="InParanoid" id="D2V120"/>
<dbReference type="PANTHER" id="PTHR23167">
    <property type="entry name" value="CALPONIN HOMOLOGY DOMAIN-CONTAINING PROTEIN DDB_G0272472-RELATED"/>
    <property type="match status" value="1"/>
</dbReference>